<dbReference type="EMBL" id="PEUX01000029">
    <property type="protein sequence ID" value="PIV10304.1"/>
    <property type="molecule type" value="Genomic_DNA"/>
</dbReference>
<feature type="region of interest" description="Disordered" evidence="7">
    <location>
        <begin position="32"/>
        <end position="58"/>
    </location>
</feature>
<dbReference type="AlphaFoldDB" id="A0A2M7BUR2"/>
<comment type="catalytic activity">
    <reaction evidence="1 5 6">
        <text>[protein]-peptidylproline (omega=180) = [protein]-peptidylproline (omega=0)</text>
        <dbReference type="Rhea" id="RHEA:16237"/>
        <dbReference type="Rhea" id="RHEA-COMP:10747"/>
        <dbReference type="Rhea" id="RHEA-COMP:10748"/>
        <dbReference type="ChEBI" id="CHEBI:83833"/>
        <dbReference type="ChEBI" id="CHEBI:83834"/>
        <dbReference type="EC" id="5.2.1.8"/>
    </reaction>
</comment>
<feature type="domain" description="PPIase FKBP-type" evidence="8">
    <location>
        <begin position="82"/>
        <end position="171"/>
    </location>
</feature>
<reference evidence="10" key="1">
    <citation type="submission" date="2017-09" db="EMBL/GenBank/DDBJ databases">
        <title>Depth-based differentiation of microbial function through sediment-hosted aquifers and enrichment of novel symbionts in the deep terrestrial subsurface.</title>
        <authorList>
            <person name="Probst A.J."/>
            <person name="Ladd B."/>
            <person name="Jarett J.K."/>
            <person name="Geller-Mcgrath D.E."/>
            <person name="Sieber C.M.K."/>
            <person name="Emerson J.B."/>
            <person name="Anantharaman K."/>
            <person name="Thomas B.C."/>
            <person name="Malmstrom R."/>
            <person name="Stieglmeier M."/>
            <person name="Klingl A."/>
            <person name="Woyke T."/>
            <person name="Ryan C.M."/>
            <person name="Banfield J.F."/>
        </authorList>
    </citation>
    <scope>NUCLEOTIDE SEQUENCE [LARGE SCALE GENOMIC DNA]</scope>
</reference>
<dbReference type="InterPro" id="IPR046357">
    <property type="entry name" value="PPIase_dom_sf"/>
</dbReference>
<dbReference type="Pfam" id="PF00254">
    <property type="entry name" value="FKBP_C"/>
    <property type="match status" value="1"/>
</dbReference>
<evidence type="ECO:0000256" key="5">
    <source>
        <dbReference type="PROSITE-ProRule" id="PRU00277"/>
    </source>
</evidence>
<evidence type="ECO:0000259" key="8">
    <source>
        <dbReference type="PROSITE" id="PS50059"/>
    </source>
</evidence>
<dbReference type="PANTHER" id="PTHR43811:SF19">
    <property type="entry name" value="39 KDA FK506-BINDING NUCLEAR PROTEIN"/>
    <property type="match status" value="1"/>
</dbReference>
<dbReference type="InterPro" id="IPR001179">
    <property type="entry name" value="PPIase_FKBP_dom"/>
</dbReference>
<dbReference type="GO" id="GO:0003755">
    <property type="term" value="F:peptidyl-prolyl cis-trans isomerase activity"/>
    <property type="evidence" value="ECO:0007669"/>
    <property type="project" value="UniProtKB-UniRule"/>
</dbReference>
<evidence type="ECO:0000256" key="4">
    <source>
        <dbReference type="ARBA" id="ARBA00023235"/>
    </source>
</evidence>
<name>A0A2M7BUR2_9BACT</name>
<dbReference type="FunFam" id="3.10.50.40:FF:000006">
    <property type="entry name" value="Peptidyl-prolyl cis-trans isomerase"/>
    <property type="match status" value="1"/>
</dbReference>
<feature type="compositionally biased region" description="Acidic residues" evidence="7">
    <location>
        <begin position="32"/>
        <end position="42"/>
    </location>
</feature>
<evidence type="ECO:0000313" key="9">
    <source>
        <dbReference type="EMBL" id="PIV10304.1"/>
    </source>
</evidence>
<dbReference type="PANTHER" id="PTHR43811">
    <property type="entry name" value="FKBP-TYPE PEPTIDYL-PROLYL CIS-TRANS ISOMERASE FKPA"/>
    <property type="match status" value="1"/>
</dbReference>
<dbReference type="EC" id="5.2.1.8" evidence="6"/>
<keyword evidence="4 5" id="KW-0413">Isomerase</keyword>
<comment type="caution">
    <text evidence="9">The sequence shown here is derived from an EMBL/GenBank/DDBJ whole genome shotgun (WGS) entry which is preliminary data.</text>
</comment>
<evidence type="ECO:0000256" key="1">
    <source>
        <dbReference type="ARBA" id="ARBA00000971"/>
    </source>
</evidence>
<protein>
    <recommendedName>
        <fullName evidence="6">Peptidyl-prolyl cis-trans isomerase</fullName>
        <ecNumber evidence="6">5.2.1.8</ecNumber>
    </recommendedName>
</protein>
<evidence type="ECO:0000256" key="3">
    <source>
        <dbReference type="ARBA" id="ARBA00023110"/>
    </source>
</evidence>
<dbReference type="PROSITE" id="PS50059">
    <property type="entry name" value="FKBP_PPIASE"/>
    <property type="match status" value="1"/>
</dbReference>
<evidence type="ECO:0000256" key="6">
    <source>
        <dbReference type="RuleBase" id="RU003915"/>
    </source>
</evidence>
<sequence>MKNTIFAIVILILIALGLYVFSQFVKNDEFEGIDPGDFENQETESTTGQNGEEGQTNEEKVVIDELKAAILKEGTGQAAENGNQITVHYVGVLEDGTKFDSSLDREQPFVFTLGAGQVIPGWDLGLVGMKIGEIRRLYIPSELAYGETGVPNGPIPPKANLIFDVELLAISQE</sequence>
<organism evidence="9 10">
    <name type="scientific">Candidatus Portnoybacteria bacterium CG03_land_8_20_14_0_80_41_10</name>
    <dbReference type="NCBI Taxonomy" id="1974808"/>
    <lineage>
        <taxon>Bacteria</taxon>
        <taxon>Candidatus Portnoyibacteriota</taxon>
    </lineage>
</organism>
<dbReference type="SUPFAM" id="SSF54534">
    <property type="entry name" value="FKBP-like"/>
    <property type="match status" value="1"/>
</dbReference>
<dbReference type="Gene3D" id="3.10.50.40">
    <property type="match status" value="1"/>
</dbReference>
<accession>A0A2M7BUR2</accession>
<proteinExistence type="inferred from homology"/>
<feature type="compositionally biased region" description="Low complexity" evidence="7">
    <location>
        <begin position="43"/>
        <end position="54"/>
    </location>
</feature>
<dbReference type="Proteomes" id="UP000229894">
    <property type="component" value="Unassembled WGS sequence"/>
</dbReference>
<gene>
    <name evidence="9" type="ORF">COS49_01205</name>
</gene>
<evidence type="ECO:0000256" key="2">
    <source>
        <dbReference type="ARBA" id="ARBA00006577"/>
    </source>
</evidence>
<evidence type="ECO:0000313" key="10">
    <source>
        <dbReference type="Proteomes" id="UP000229894"/>
    </source>
</evidence>
<comment type="similarity">
    <text evidence="2 6">Belongs to the FKBP-type PPIase family.</text>
</comment>
<keyword evidence="3 5" id="KW-0697">Rotamase</keyword>
<evidence type="ECO:0000256" key="7">
    <source>
        <dbReference type="SAM" id="MobiDB-lite"/>
    </source>
</evidence>